<dbReference type="Proteomes" id="UP000574317">
    <property type="component" value="Unassembled WGS sequence"/>
</dbReference>
<accession>A0A8H5IHW7</accession>
<proteinExistence type="predicted"/>
<sequence>MFSAFFHNLTFAPSNIQYEASGSEVSKVESDIAQTVNLADTVVNLIREPVVLLYQNISKKRALHASLGIWRDEAPDDAGQYRIPVMLENGLEAQLVRTDGIIDCRSSNTTSLVPQERRMFRLSWGRKGNSSQVQKPQTPPLGSACWAYFLHSLGVRPGMNVLGWRPSTDGYISTQNGGVEMEIDGSALCHIINLYAKLPEGDCWGERPIRIRPDLGVPKSCTFPSGKLAWEAVNDQLHAHFTPGVEAHLNTAKQPFREQGNFMEPNTMMISYLTALRYGVGSAVSPPTTQCNAEKTCYDTGEMSSIA</sequence>
<gene>
    <name evidence="1" type="ORF">FNAPI_11608</name>
</gene>
<keyword evidence="2" id="KW-1185">Reference proteome</keyword>
<protein>
    <submittedName>
        <fullName evidence="1">PFS domain-containing protein</fullName>
    </submittedName>
</protein>
<reference evidence="1 2" key="1">
    <citation type="submission" date="2020-05" db="EMBL/GenBank/DDBJ databases">
        <title>Identification and distribution of gene clusters putatively required for synthesis of sphingolipid metabolism inhibitors in phylogenetically diverse species of the filamentous fungus Fusarium.</title>
        <authorList>
            <person name="Kim H.-S."/>
            <person name="Busman M."/>
            <person name="Brown D.W."/>
            <person name="Divon H."/>
            <person name="Uhlig S."/>
            <person name="Proctor R.H."/>
        </authorList>
    </citation>
    <scope>NUCLEOTIDE SEQUENCE [LARGE SCALE GENOMIC DNA]</scope>
    <source>
        <strain evidence="1 2">NRRL 25196</strain>
    </source>
</reference>
<evidence type="ECO:0000313" key="1">
    <source>
        <dbReference type="EMBL" id="KAF5536834.1"/>
    </source>
</evidence>
<comment type="caution">
    <text evidence="1">The sequence shown here is derived from an EMBL/GenBank/DDBJ whole genome shotgun (WGS) entry which is preliminary data.</text>
</comment>
<dbReference type="AlphaFoldDB" id="A0A8H5IHW7"/>
<evidence type="ECO:0000313" key="2">
    <source>
        <dbReference type="Proteomes" id="UP000574317"/>
    </source>
</evidence>
<organism evidence="1 2">
    <name type="scientific">Fusarium napiforme</name>
    <dbReference type="NCBI Taxonomy" id="42672"/>
    <lineage>
        <taxon>Eukaryota</taxon>
        <taxon>Fungi</taxon>
        <taxon>Dikarya</taxon>
        <taxon>Ascomycota</taxon>
        <taxon>Pezizomycotina</taxon>
        <taxon>Sordariomycetes</taxon>
        <taxon>Hypocreomycetidae</taxon>
        <taxon>Hypocreales</taxon>
        <taxon>Nectriaceae</taxon>
        <taxon>Fusarium</taxon>
        <taxon>Fusarium fujikuroi species complex</taxon>
    </lineage>
</organism>
<name>A0A8H5IHW7_9HYPO</name>
<dbReference type="EMBL" id="JAAOAO010000555">
    <property type="protein sequence ID" value="KAF5536834.1"/>
    <property type="molecule type" value="Genomic_DNA"/>
</dbReference>